<dbReference type="SMART" id="SM00697">
    <property type="entry name" value="DM8"/>
    <property type="match status" value="1"/>
</dbReference>
<dbReference type="Proteomes" id="UP001200034">
    <property type="component" value="Unassembled WGS sequence"/>
</dbReference>
<gene>
    <name evidence="2" type="ORF">KR093_009622</name>
</gene>
<evidence type="ECO:0000313" key="3">
    <source>
        <dbReference type="Proteomes" id="UP001200034"/>
    </source>
</evidence>
<keyword evidence="3" id="KW-1185">Reference proteome</keyword>
<organism evidence="2 3">
    <name type="scientific">Drosophila rubida</name>
    <dbReference type="NCBI Taxonomy" id="30044"/>
    <lineage>
        <taxon>Eukaryota</taxon>
        <taxon>Metazoa</taxon>
        <taxon>Ecdysozoa</taxon>
        <taxon>Arthropoda</taxon>
        <taxon>Hexapoda</taxon>
        <taxon>Insecta</taxon>
        <taxon>Pterygota</taxon>
        <taxon>Neoptera</taxon>
        <taxon>Endopterygota</taxon>
        <taxon>Diptera</taxon>
        <taxon>Brachycera</taxon>
        <taxon>Muscomorpha</taxon>
        <taxon>Ephydroidea</taxon>
        <taxon>Drosophilidae</taxon>
        <taxon>Drosophila</taxon>
    </lineage>
</organism>
<accession>A0AAD4PP53</accession>
<evidence type="ECO:0000313" key="2">
    <source>
        <dbReference type="EMBL" id="KAH8378152.1"/>
    </source>
</evidence>
<feature type="chain" id="PRO_5041991811" evidence="1">
    <location>
        <begin position="21"/>
        <end position="181"/>
    </location>
</feature>
<reference evidence="2" key="1">
    <citation type="journal article" date="2021" name="Mol. Ecol. Resour.">
        <title>Phylogenomic analyses of the genus Drosophila reveals genomic signals of climate adaptation.</title>
        <authorList>
            <person name="Li F."/>
            <person name="Rane R.V."/>
            <person name="Luria V."/>
            <person name="Xiong Z."/>
            <person name="Chen J."/>
            <person name="Li Z."/>
            <person name="Catullo R.A."/>
            <person name="Griffin P.C."/>
            <person name="Schiffer M."/>
            <person name="Pearce S."/>
            <person name="Lee S.F."/>
            <person name="McElroy K."/>
            <person name="Stocker A."/>
            <person name="Shirriffs J."/>
            <person name="Cockerell F."/>
            <person name="Coppin C."/>
            <person name="Sgro C.M."/>
            <person name="Karger A."/>
            <person name="Cain J.W."/>
            <person name="Weber J.A."/>
            <person name="Santpere G."/>
            <person name="Kirschner M.W."/>
            <person name="Hoffmann A.A."/>
            <person name="Oakeshott J.G."/>
            <person name="Zhang G."/>
        </authorList>
    </citation>
    <scope>NUCLEOTIDE SEQUENCE</scope>
    <source>
        <strain evidence="2">BGI-SZ-2011g</strain>
    </source>
</reference>
<protein>
    <submittedName>
        <fullName evidence="2">Uncharacterized protein</fullName>
    </submittedName>
</protein>
<dbReference type="EMBL" id="JAJJHW010001127">
    <property type="protein sequence ID" value="KAH8378152.1"/>
    <property type="molecule type" value="Genomic_DNA"/>
</dbReference>
<feature type="signal peptide" evidence="1">
    <location>
        <begin position="1"/>
        <end position="20"/>
    </location>
</feature>
<dbReference type="AlphaFoldDB" id="A0AAD4PP53"/>
<sequence length="181" mass="21619">MSGWFWLCTVLGLLSLEVDGKSNERNYMVVINQISLRRVEKEYFDDVHCVLAQIRNRSTIDCSLILRRSVDKIDMEVYLDFMRPNNQNIRLFNARLEVCEMWSFVHKNPLINLLAKTFIKVIDPNIRCPLRKNYNYTLTNWYLDENDFPGYIPEGGFQTITEYIIRKKRILRIVTRGRIIY</sequence>
<dbReference type="PANTHER" id="PTHR20898">
    <property type="entry name" value="DAEDALUS ON 3-RELATED-RELATED"/>
    <property type="match status" value="1"/>
</dbReference>
<keyword evidence="1" id="KW-0732">Signal</keyword>
<dbReference type="InterPro" id="IPR010512">
    <property type="entry name" value="DUF1091"/>
</dbReference>
<dbReference type="PANTHER" id="PTHR20898:SF0">
    <property type="entry name" value="DAEDALUS ON 3-RELATED"/>
    <property type="match status" value="1"/>
</dbReference>
<comment type="caution">
    <text evidence="2">The sequence shown here is derived from an EMBL/GenBank/DDBJ whole genome shotgun (WGS) entry which is preliminary data.</text>
</comment>
<proteinExistence type="predicted"/>
<name>A0AAD4PP53_9MUSC</name>
<evidence type="ECO:0000256" key="1">
    <source>
        <dbReference type="SAM" id="SignalP"/>
    </source>
</evidence>
<dbReference type="Pfam" id="PF06477">
    <property type="entry name" value="DUF1091"/>
    <property type="match status" value="1"/>
</dbReference>